<keyword evidence="2" id="KW-1133">Transmembrane helix</keyword>
<name>A0A2K8N7C1_9BACL</name>
<dbReference type="GO" id="GO:0015930">
    <property type="term" value="F:glutamate synthase activity"/>
    <property type="evidence" value="ECO:0007669"/>
    <property type="project" value="InterPro"/>
</dbReference>
<evidence type="ECO:0000256" key="1">
    <source>
        <dbReference type="ARBA" id="ARBA00009716"/>
    </source>
</evidence>
<feature type="transmembrane region" description="Helical" evidence="2">
    <location>
        <begin position="12"/>
        <end position="33"/>
    </location>
</feature>
<dbReference type="Proteomes" id="UP000231932">
    <property type="component" value="Chromosome"/>
</dbReference>
<feature type="domain" description="Glutamate synthase" evidence="3">
    <location>
        <begin position="133"/>
        <end position="382"/>
    </location>
</feature>
<dbReference type="SUPFAM" id="SSF51395">
    <property type="entry name" value="FMN-linked oxidoreductases"/>
    <property type="match status" value="1"/>
</dbReference>
<evidence type="ECO:0000256" key="2">
    <source>
        <dbReference type="SAM" id="Phobius"/>
    </source>
</evidence>
<protein>
    <submittedName>
        <fullName evidence="4">FMN-binding glutamate synthase family protein</fullName>
    </submittedName>
</protein>
<dbReference type="InterPro" id="IPR002932">
    <property type="entry name" value="Glu_synthdom"/>
</dbReference>
<organism evidence="4 5">
    <name type="scientific">Kyrpidia spormannii</name>
    <dbReference type="NCBI Taxonomy" id="2055160"/>
    <lineage>
        <taxon>Bacteria</taxon>
        <taxon>Bacillati</taxon>
        <taxon>Bacillota</taxon>
        <taxon>Bacilli</taxon>
        <taxon>Bacillales</taxon>
        <taxon>Alicyclobacillaceae</taxon>
        <taxon>Kyrpidia</taxon>
    </lineage>
</organism>
<dbReference type="PANTHER" id="PTHR43819:SF1">
    <property type="entry name" value="ARCHAEAL-TYPE GLUTAMATE SYNTHASE [NADPH]"/>
    <property type="match status" value="1"/>
</dbReference>
<dbReference type="Pfam" id="PF01645">
    <property type="entry name" value="Glu_synthase"/>
    <property type="match status" value="1"/>
</dbReference>
<keyword evidence="2" id="KW-0472">Membrane</keyword>
<keyword evidence="5" id="KW-1185">Reference proteome</keyword>
<dbReference type="Gene3D" id="3.20.20.70">
    <property type="entry name" value="Aldolase class I"/>
    <property type="match status" value="1"/>
</dbReference>
<dbReference type="PANTHER" id="PTHR43819">
    <property type="entry name" value="ARCHAEAL-TYPE GLUTAMATE SYNTHASE [NADPH]"/>
    <property type="match status" value="1"/>
</dbReference>
<dbReference type="EMBL" id="CP024955">
    <property type="protein sequence ID" value="ATY85251.1"/>
    <property type="molecule type" value="Genomic_DNA"/>
</dbReference>
<evidence type="ECO:0000259" key="3">
    <source>
        <dbReference type="Pfam" id="PF01645"/>
    </source>
</evidence>
<proteinExistence type="inferred from homology"/>
<comment type="similarity">
    <text evidence="1">Belongs to the glutamate synthase family.</text>
</comment>
<dbReference type="AlphaFoldDB" id="A0A2K8N7C1"/>
<keyword evidence="2" id="KW-0812">Transmembrane</keyword>
<evidence type="ECO:0000313" key="5">
    <source>
        <dbReference type="Proteomes" id="UP000231932"/>
    </source>
</evidence>
<dbReference type="KEGG" id="kyr:CVV65_10200"/>
<dbReference type="CDD" id="cd02808">
    <property type="entry name" value="GltS_FMN"/>
    <property type="match status" value="1"/>
</dbReference>
<dbReference type="GO" id="GO:0006537">
    <property type="term" value="P:glutamate biosynthetic process"/>
    <property type="evidence" value="ECO:0007669"/>
    <property type="project" value="InterPro"/>
</dbReference>
<gene>
    <name evidence="4" type="ORF">CVV65_10200</name>
</gene>
<dbReference type="InterPro" id="IPR013785">
    <property type="entry name" value="Aldolase_TIM"/>
</dbReference>
<reference evidence="5" key="1">
    <citation type="submission" date="2017-11" db="EMBL/GenBank/DDBJ databases">
        <title>Complete Genome Sequence of Kyrpidia sp. Strain EA-1, a thermophilic, hydrogen-oxidizing Bacterium, isolated from the Azores.</title>
        <authorList>
            <person name="Reiner J.E."/>
            <person name="Lapp C.J."/>
            <person name="Bunk B."/>
            <person name="Gescher J."/>
        </authorList>
    </citation>
    <scope>NUCLEOTIDE SEQUENCE [LARGE SCALE GENOMIC DNA]</scope>
    <source>
        <strain evidence="5">EA-1</strain>
    </source>
</reference>
<sequence length="496" mass="53517">MGVECPVNAWLVFLSASLVGTLLTVLLAVLVLWRTGRRWIDLVADRTLDILVTDPYRHNLWEFISASRRSGVQLLIENSMRAATGEVIKRPMGSPKPSPQFDAIGFTPAQVTRAASAGVIDLSVAIGPGAQRPLHLAIPILIGGMGYGVGITRQAWSALLGGATAMGTVVNTGEGVVYLEDVDAAGGRFILQWSRAHWAKEPQLVRACSAVEIHFGQGASTGLGIHIPPEELKEARSAMKLGPREWARIGEQFPGVHGVRDVSRMVTFLREMSNGVPIGAKIAPGDDIEACLEALLECGVDFITIDGAQAGTKGSEPIAEDDFGLPTFFALSRARRYFDAHRVKDVSLIISGGLATPGHFLKAIALGATAVAIGSPALYAASHGQLQKALPFEPPTELVLMVGKRTDRFDPLEGARSLALFLKSCADEMAMGIRAMGKMSIREVSASDLFALDPEVARTAGIRYAGEARWDLYRKDRTRRRDNVWSQKSSGWRERS</sequence>
<evidence type="ECO:0000313" key="4">
    <source>
        <dbReference type="EMBL" id="ATY85251.1"/>
    </source>
</evidence>
<accession>A0A2K8N7C1</accession>